<sequence length="180" mass="20444">MTVAGATTDNNTGKCPRGTFRLKDPASSEHFRGYNAGSRGQVLDSVREEKEQRARGDSRGRQQGQRNNPQEEDDTEEPGEAQRQEKENSQTREGRDTEEQEQERRGNARKEEDGERRGEGGGPRVRSEDGREELHNRKPCHVPGGMWLHKVQSYFLTRAPTGEKEEGEERVREQTGQLTP</sequence>
<evidence type="ECO:0000313" key="2">
    <source>
        <dbReference type="EMBL" id="KAJ1158172.1"/>
    </source>
</evidence>
<comment type="caution">
    <text evidence="2">The sequence shown here is derived from an EMBL/GenBank/DDBJ whole genome shotgun (WGS) entry which is preliminary data.</text>
</comment>
<feature type="compositionally biased region" description="Basic and acidic residues" evidence="1">
    <location>
        <begin position="80"/>
        <end position="136"/>
    </location>
</feature>
<dbReference type="Proteomes" id="UP001066276">
    <property type="component" value="Chromosome 5"/>
</dbReference>
<evidence type="ECO:0000256" key="1">
    <source>
        <dbReference type="SAM" id="MobiDB-lite"/>
    </source>
</evidence>
<evidence type="ECO:0000313" key="3">
    <source>
        <dbReference type="Proteomes" id="UP001066276"/>
    </source>
</evidence>
<feature type="compositionally biased region" description="Basic and acidic residues" evidence="1">
    <location>
        <begin position="161"/>
        <end position="173"/>
    </location>
</feature>
<gene>
    <name evidence="2" type="ORF">NDU88_010866</name>
</gene>
<keyword evidence="3" id="KW-1185">Reference proteome</keyword>
<feature type="compositionally biased region" description="Polar residues" evidence="1">
    <location>
        <begin position="1"/>
        <end position="13"/>
    </location>
</feature>
<feature type="region of interest" description="Disordered" evidence="1">
    <location>
        <begin position="158"/>
        <end position="180"/>
    </location>
</feature>
<dbReference type="AlphaFoldDB" id="A0AAV7S0I8"/>
<organism evidence="2 3">
    <name type="scientific">Pleurodeles waltl</name>
    <name type="common">Iberian ribbed newt</name>
    <dbReference type="NCBI Taxonomy" id="8319"/>
    <lineage>
        <taxon>Eukaryota</taxon>
        <taxon>Metazoa</taxon>
        <taxon>Chordata</taxon>
        <taxon>Craniata</taxon>
        <taxon>Vertebrata</taxon>
        <taxon>Euteleostomi</taxon>
        <taxon>Amphibia</taxon>
        <taxon>Batrachia</taxon>
        <taxon>Caudata</taxon>
        <taxon>Salamandroidea</taxon>
        <taxon>Salamandridae</taxon>
        <taxon>Pleurodelinae</taxon>
        <taxon>Pleurodeles</taxon>
    </lineage>
</organism>
<feature type="compositionally biased region" description="Acidic residues" evidence="1">
    <location>
        <begin position="70"/>
        <end position="79"/>
    </location>
</feature>
<protein>
    <submittedName>
        <fullName evidence="2">Uncharacterized protein</fullName>
    </submittedName>
</protein>
<reference evidence="2" key="1">
    <citation type="journal article" date="2022" name="bioRxiv">
        <title>Sequencing and chromosome-scale assembly of the giantPleurodeles waltlgenome.</title>
        <authorList>
            <person name="Brown T."/>
            <person name="Elewa A."/>
            <person name="Iarovenko S."/>
            <person name="Subramanian E."/>
            <person name="Araus A.J."/>
            <person name="Petzold A."/>
            <person name="Susuki M."/>
            <person name="Suzuki K.-i.T."/>
            <person name="Hayashi T."/>
            <person name="Toyoda A."/>
            <person name="Oliveira C."/>
            <person name="Osipova E."/>
            <person name="Leigh N.D."/>
            <person name="Simon A."/>
            <person name="Yun M.H."/>
        </authorList>
    </citation>
    <scope>NUCLEOTIDE SEQUENCE</scope>
    <source>
        <strain evidence="2">20211129_DDA</strain>
        <tissue evidence="2">Liver</tissue>
    </source>
</reference>
<name>A0AAV7S0I8_PLEWA</name>
<proteinExistence type="predicted"/>
<dbReference type="EMBL" id="JANPWB010000009">
    <property type="protein sequence ID" value="KAJ1158172.1"/>
    <property type="molecule type" value="Genomic_DNA"/>
</dbReference>
<accession>A0AAV7S0I8</accession>
<feature type="region of interest" description="Disordered" evidence="1">
    <location>
        <begin position="1"/>
        <end position="144"/>
    </location>
</feature>
<feature type="compositionally biased region" description="Basic and acidic residues" evidence="1">
    <location>
        <begin position="45"/>
        <end position="60"/>
    </location>
</feature>
<feature type="compositionally biased region" description="Basic and acidic residues" evidence="1">
    <location>
        <begin position="21"/>
        <end position="32"/>
    </location>
</feature>